<comment type="caution">
    <text evidence="2">The sequence shown here is derived from an EMBL/GenBank/DDBJ whole genome shotgun (WGS) entry which is preliminary data.</text>
</comment>
<gene>
    <name evidence="2" type="ORF">TRFO_19526</name>
</gene>
<name>A0A1J4KIP7_9EUKA</name>
<reference evidence="2" key="1">
    <citation type="submission" date="2016-10" db="EMBL/GenBank/DDBJ databases">
        <authorList>
            <person name="Benchimol M."/>
            <person name="Almeida L.G."/>
            <person name="Vasconcelos A.T."/>
            <person name="Perreira-Neves A."/>
            <person name="Rosa I.A."/>
            <person name="Tasca T."/>
            <person name="Bogo M.R."/>
            <person name="de Souza W."/>
        </authorList>
    </citation>
    <scope>NUCLEOTIDE SEQUENCE [LARGE SCALE GENOMIC DNA]</scope>
    <source>
        <strain evidence="2">K</strain>
    </source>
</reference>
<dbReference type="SUPFAM" id="SSF48371">
    <property type="entry name" value="ARM repeat"/>
    <property type="match status" value="1"/>
</dbReference>
<keyword evidence="3" id="KW-1185">Reference proteome</keyword>
<dbReference type="VEuPathDB" id="TrichDB:TRFO_19526"/>
<feature type="compositionally biased region" description="Polar residues" evidence="1">
    <location>
        <begin position="494"/>
        <end position="506"/>
    </location>
</feature>
<feature type="compositionally biased region" description="Basic and acidic residues" evidence="1">
    <location>
        <begin position="519"/>
        <end position="529"/>
    </location>
</feature>
<organism evidence="2 3">
    <name type="scientific">Tritrichomonas foetus</name>
    <dbReference type="NCBI Taxonomy" id="1144522"/>
    <lineage>
        <taxon>Eukaryota</taxon>
        <taxon>Metamonada</taxon>
        <taxon>Parabasalia</taxon>
        <taxon>Tritrichomonadida</taxon>
        <taxon>Tritrichomonadidae</taxon>
        <taxon>Tritrichomonas</taxon>
    </lineage>
</organism>
<feature type="region of interest" description="Disordered" evidence="1">
    <location>
        <begin position="494"/>
        <end position="513"/>
    </location>
</feature>
<evidence type="ECO:0000256" key="1">
    <source>
        <dbReference type="SAM" id="MobiDB-lite"/>
    </source>
</evidence>
<dbReference type="InterPro" id="IPR011989">
    <property type="entry name" value="ARM-like"/>
</dbReference>
<dbReference type="GeneID" id="94835546"/>
<proteinExistence type="predicted"/>
<dbReference type="RefSeq" id="XP_068364090.1">
    <property type="nucleotide sequence ID" value="XM_068500842.1"/>
</dbReference>
<dbReference type="Gene3D" id="1.25.10.10">
    <property type="entry name" value="Leucine-rich Repeat Variant"/>
    <property type="match status" value="1"/>
</dbReference>
<dbReference type="OrthoDB" id="10538310at2759"/>
<dbReference type="AlphaFoldDB" id="A0A1J4KIP7"/>
<dbReference type="InterPro" id="IPR016024">
    <property type="entry name" value="ARM-type_fold"/>
</dbReference>
<dbReference type="Proteomes" id="UP000179807">
    <property type="component" value="Unassembled WGS sequence"/>
</dbReference>
<feature type="region of interest" description="Disordered" evidence="1">
    <location>
        <begin position="519"/>
        <end position="580"/>
    </location>
</feature>
<evidence type="ECO:0000313" key="3">
    <source>
        <dbReference type="Proteomes" id="UP000179807"/>
    </source>
</evidence>
<dbReference type="EMBL" id="MLAK01000597">
    <property type="protein sequence ID" value="OHT10954.1"/>
    <property type="molecule type" value="Genomic_DNA"/>
</dbReference>
<sequence>MEPINLKNLERGTGKDFLRELANVPRNLNGSNIKQFYSTVIELFKKKDTPEPSMSRLIVALCKTVSVSGFIEPFVKHNFAVDLPYGNSALQEQLLNLFCVIVSHAPSAFNATVATKFCRMIKSQPRKCLTVIAILCKQFDQVVDPWPVVDILFKESAHFRNSECAEDYASLLVYLCQEFEDFRDSRLQHCWTAICEALSNENVPSLITLYYSLCQLYEVDADRVSQFQFPTAAVAIHLKKPAVVRAVISLLLRITPKHRTSGVVQGLLAAAHFDVNANLVLVKMATKKSVSKTLIHDATWMTCDLPTKVDTMRLFAVVLSHVDLRPDIASKPEVVDFLKNVTTLDSSGVLTAVCTFVRRLGVTEEYALQLSKSEFLAQYFATATQHTDETTIHSTLLMIDTIAKACYVREFSNVCDYVSNLVKDKNEAISQTACKVAIELARYPKCAQRFQQAKLDDYFTRKQKDPKMKKVAVHFLKAYGKALDESISGLASASVSGAPSAITTPKQPKDAMIDVRNDSFSSESERGNEMKSSSSSSSSDDEDESPIHSPKIDSLPNTNKTKQPVVPAALENPPPPSQVE</sequence>
<evidence type="ECO:0000313" key="2">
    <source>
        <dbReference type="EMBL" id="OHT10954.1"/>
    </source>
</evidence>
<accession>A0A1J4KIP7</accession>
<protein>
    <submittedName>
        <fullName evidence="2">Uncharacterized protein</fullName>
    </submittedName>
</protein>